<dbReference type="Gene3D" id="3.30.450.20">
    <property type="entry name" value="PAS domain"/>
    <property type="match status" value="1"/>
</dbReference>
<dbReference type="Pfam" id="PF08448">
    <property type="entry name" value="PAS_4"/>
    <property type="match status" value="1"/>
</dbReference>
<evidence type="ECO:0000313" key="6">
    <source>
        <dbReference type="EMBL" id="MRG93690.1"/>
    </source>
</evidence>
<dbReference type="PROSITE" id="PS50801">
    <property type="entry name" value="STAS"/>
    <property type="match status" value="1"/>
</dbReference>
<dbReference type="InterPro" id="IPR013656">
    <property type="entry name" value="PAS_4"/>
</dbReference>
<protein>
    <submittedName>
        <fullName evidence="6">PAS domain S-box protein</fullName>
    </submittedName>
</protein>
<accession>A0A6N7PTD4</accession>
<dbReference type="Gene3D" id="3.30.750.24">
    <property type="entry name" value="STAS domain"/>
    <property type="match status" value="1"/>
</dbReference>
<dbReference type="InterPro" id="IPR036513">
    <property type="entry name" value="STAS_dom_sf"/>
</dbReference>
<dbReference type="PROSITE" id="PS50113">
    <property type="entry name" value="PAC"/>
    <property type="match status" value="1"/>
</dbReference>
<evidence type="ECO:0000259" key="4">
    <source>
        <dbReference type="PROSITE" id="PS50113"/>
    </source>
</evidence>
<keyword evidence="1" id="KW-0597">Phosphoprotein</keyword>
<evidence type="ECO:0000259" key="5">
    <source>
        <dbReference type="PROSITE" id="PS50801"/>
    </source>
</evidence>
<gene>
    <name evidence="6" type="ORF">GF068_17495</name>
</gene>
<dbReference type="NCBIfam" id="TIGR00229">
    <property type="entry name" value="sensory_box"/>
    <property type="match status" value="1"/>
</dbReference>
<dbReference type="InterPro" id="IPR000014">
    <property type="entry name" value="PAS"/>
</dbReference>
<name>A0A6N7PTD4_9BACT</name>
<dbReference type="InterPro" id="IPR051932">
    <property type="entry name" value="Bact_StressResp_Reg"/>
</dbReference>
<reference evidence="6 7" key="1">
    <citation type="submission" date="2019-10" db="EMBL/GenBank/DDBJ databases">
        <title>A soil myxobacterium in the family Polyangiaceae.</title>
        <authorList>
            <person name="Li Y."/>
            <person name="Wang J."/>
        </authorList>
    </citation>
    <scope>NUCLEOTIDE SEQUENCE [LARGE SCALE GENOMIC DNA]</scope>
    <source>
        <strain evidence="6 7">DSM 14734</strain>
    </source>
</reference>
<feature type="domain" description="PAS" evidence="3">
    <location>
        <begin position="48"/>
        <end position="96"/>
    </location>
</feature>
<dbReference type="OrthoDB" id="5494753at2"/>
<dbReference type="SUPFAM" id="SSF55785">
    <property type="entry name" value="PYP-like sensor domain (PAS domain)"/>
    <property type="match status" value="1"/>
</dbReference>
<dbReference type="PANTHER" id="PTHR33745">
    <property type="entry name" value="RSBT ANTAGONIST PROTEIN RSBS-RELATED"/>
    <property type="match status" value="1"/>
</dbReference>
<dbReference type="InterPro" id="IPR035965">
    <property type="entry name" value="PAS-like_dom_sf"/>
</dbReference>
<dbReference type="CDD" id="cd07041">
    <property type="entry name" value="STAS_RsbR_RsbS_like"/>
    <property type="match status" value="1"/>
</dbReference>
<dbReference type="InterPro" id="IPR002645">
    <property type="entry name" value="STAS_dom"/>
</dbReference>
<dbReference type="PANTHER" id="PTHR33745:SF3">
    <property type="entry name" value="RSBT CO-ANTAGONIST PROTEIN RSBRC"/>
    <property type="match status" value="1"/>
</dbReference>
<sequence length="305" mass="32932">MNGHQTEIHRDDERETLLGRIEALERENAALRQKAQEAQRVEDELRASDERFRALLAGLHVGVVVQDPSARIILHNPHALTLLGLTEDQIFGRTSFDPRWSAVHEDGSPCPGEQHPVSVALRTGKPVRGFVMGVDRPALGDRVWLLVTAVPQLDERGAVTAAVVTFTDITARKHAEDLVRAQARMLEEMSTPLVPIGDDIVAMPIVGTVDARRAEMVLETLLAGITRRGARVAILDITGVSVVDAQVATTLVRAAQAARLLGAQVVLTGIRGNVAQTLVELAVDLSGLVTRGTLQGGIAWALARR</sequence>
<feature type="domain" description="PAC" evidence="4">
    <location>
        <begin position="128"/>
        <end position="181"/>
    </location>
</feature>
<proteinExistence type="predicted"/>
<evidence type="ECO:0000313" key="7">
    <source>
        <dbReference type="Proteomes" id="UP000440224"/>
    </source>
</evidence>
<dbReference type="CDD" id="cd00130">
    <property type="entry name" value="PAS"/>
    <property type="match status" value="1"/>
</dbReference>
<dbReference type="RefSeq" id="WP_153820557.1">
    <property type="nucleotide sequence ID" value="NZ_WJIE01000005.1"/>
</dbReference>
<feature type="coiled-coil region" evidence="2">
    <location>
        <begin position="14"/>
        <end position="51"/>
    </location>
</feature>
<dbReference type="SMART" id="SM00091">
    <property type="entry name" value="PAS"/>
    <property type="match status" value="1"/>
</dbReference>
<dbReference type="AlphaFoldDB" id="A0A6N7PTD4"/>
<evidence type="ECO:0000259" key="3">
    <source>
        <dbReference type="PROSITE" id="PS50112"/>
    </source>
</evidence>
<dbReference type="Proteomes" id="UP000440224">
    <property type="component" value="Unassembled WGS sequence"/>
</dbReference>
<comment type="caution">
    <text evidence="6">The sequence shown here is derived from an EMBL/GenBank/DDBJ whole genome shotgun (WGS) entry which is preliminary data.</text>
</comment>
<evidence type="ECO:0000256" key="2">
    <source>
        <dbReference type="SAM" id="Coils"/>
    </source>
</evidence>
<organism evidence="6 7">
    <name type="scientific">Polyangium spumosum</name>
    <dbReference type="NCBI Taxonomy" id="889282"/>
    <lineage>
        <taxon>Bacteria</taxon>
        <taxon>Pseudomonadati</taxon>
        <taxon>Myxococcota</taxon>
        <taxon>Polyangia</taxon>
        <taxon>Polyangiales</taxon>
        <taxon>Polyangiaceae</taxon>
        <taxon>Polyangium</taxon>
    </lineage>
</organism>
<keyword evidence="2" id="KW-0175">Coiled coil</keyword>
<dbReference type="PROSITE" id="PS50112">
    <property type="entry name" value="PAS"/>
    <property type="match status" value="1"/>
</dbReference>
<keyword evidence="7" id="KW-1185">Reference proteome</keyword>
<feature type="domain" description="STAS" evidence="5">
    <location>
        <begin position="190"/>
        <end position="301"/>
    </location>
</feature>
<evidence type="ECO:0000256" key="1">
    <source>
        <dbReference type="ARBA" id="ARBA00022553"/>
    </source>
</evidence>
<dbReference type="SUPFAM" id="SSF52091">
    <property type="entry name" value="SpoIIaa-like"/>
    <property type="match status" value="1"/>
</dbReference>
<dbReference type="EMBL" id="WJIE01000005">
    <property type="protein sequence ID" value="MRG93690.1"/>
    <property type="molecule type" value="Genomic_DNA"/>
</dbReference>
<dbReference type="InterPro" id="IPR000700">
    <property type="entry name" value="PAS-assoc_C"/>
</dbReference>
<dbReference type="Pfam" id="PF01740">
    <property type="entry name" value="STAS"/>
    <property type="match status" value="1"/>
</dbReference>